<organism evidence="2 3">
    <name type="scientific">Halobacteriovorax marinus</name>
    <dbReference type="NCBI Taxonomy" id="97084"/>
    <lineage>
        <taxon>Bacteria</taxon>
        <taxon>Pseudomonadati</taxon>
        <taxon>Bdellovibrionota</taxon>
        <taxon>Bacteriovoracia</taxon>
        <taxon>Bacteriovoracales</taxon>
        <taxon>Halobacteriovoraceae</taxon>
        <taxon>Halobacteriovorax</taxon>
    </lineage>
</organism>
<keyword evidence="1" id="KW-0812">Transmembrane</keyword>
<dbReference type="AlphaFoldDB" id="A0A1Y5F7E4"/>
<evidence type="ECO:0000256" key="1">
    <source>
        <dbReference type="SAM" id="Phobius"/>
    </source>
</evidence>
<proteinExistence type="predicted"/>
<dbReference type="EMBL" id="MAAO01000006">
    <property type="protein sequence ID" value="OUR96836.1"/>
    <property type="molecule type" value="Genomic_DNA"/>
</dbReference>
<protein>
    <recommendedName>
        <fullName evidence="4">Transmembrane protein</fullName>
    </recommendedName>
</protein>
<comment type="caution">
    <text evidence="2">The sequence shown here is derived from an EMBL/GenBank/DDBJ whole genome shotgun (WGS) entry which is preliminary data.</text>
</comment>
<name>A0A1Y5F7E4_9BACT</name>
<keyword evidence="1" id="KW-1133">Transmembrane helix</keyword>
<evidence type="ECO:0000313" key="3">
    <source>
        <dbReference type="Proteomes" id="UP000196531"/>
    </source>
</evidence>
<dbReference type="Proteomes" id="UP000196531">
    <property type="component" value="Unassembled WGS sequence"/>
</dbReference>
<reference evidence="3" key="1">
    <citation type="journal article" date="2017" name="Proc. Natl. Acad. Sci. U.S.A.">
        <title>Simulation of Deepwater Horizon oil plume reveals substrate specialization within a complex community of hydrocarbon-degraders.</title>
        <authorList>
            <person name="Hu P."/>
            <person name="Dubinsky E.A."/>
            <person name="Probst A.J."/>
            <person name="Wang J."/>
            <person name="Sieber C.M.K."/>
            <person name="Tom L.M."/>
            <person name="Gardinali P."/>
            <person name="Banfield J.F."/>
            <person name="Atlas R.M."/>
            <person name="Andersen G.L."/>
        </authorList>
    </citation>
    <scope>NUCLEOTIDE SEQUENCE [LARGE SCALE GENOMIC DNA]</scope>
</reference>
<sequence>MSSLKGQIKDHYQSKKLSSDQIERLQGARQPFFLWGAIGSSLVACSLLFVLFSTPNFDNLVMKEITYNHFKNLSVEINTSELSEIQKALPRLDFTIVQSSKFPSDKWKVMGGRYCSIQGQIAAQIKLMKLDSGQVYTFYQSRGRSEFKTEFTESNIDGAQVKVWSEKGLLMGVAGP</sequence>
<accession>A0A1Y5F7E4</accession>
<keyword evidence="1" id="KW-0472">Membrane</keyword>
<feature type="transmembrane region" description="Helical" evidence="1">
    <location>
        <begin position="32"/>
        <end position="52"/>
    </location>
</feature>
<evidence type="ECO:0000313" key="2">
    <source>
        <dbReference type="EMBL" id="OUR96836.1"/>
    </source>
</evidence>
<evidence type="ECO:0008006" key="4">
    <source>
        <dbReference type="Google" id="ProtNLM"/>
    </source>
</evidence>
<gene>
    <name evidence="2" type="ORF">A9Q84_10895</name>
</gene>